<dbReference type="Proteomes" id="UP000244855">
    <property type="component" value="Unassembled WGS sequence"/>
</dbReference>
<keyword evidence="1" id="KW-0378">Hydrolase</keyword>
<dbReference type="EMBL" id="KZ805355">
    <property type="protein sequence ID" value="PVI01617.1"/>
    <property type="molecule type" value="Genomic_DNA"/>
</dbReference>
<dbReference type="GO" id="GO:0005737">
    <property type="term" value="C:cytoplasm"/>
    <property type="evidence" value="ECO:0007669"/>
    <property type="project" value="TreeGrafter"/>
</dbReference>
<dbReference type="GO" id="GO:0019748">
    <property type="term" value="P:secondary metabolic process"/>
    <property type="evidence" value="ECO:0007669"/>
    <property type="project" value="TreeGrafter"/>
</dbReference>
<dbReference type="Gene3D" id="3.40.50.1820">
    <property type="entry name" value="alpha/beta hydrolase"/>
    <property type="match status" value="1"/>
</dbReference>
<dbReference type="InterPro" id="IPR050593">
    <property type="entry name" value="LovG"/>
</dbReference>
<dbReference type="STRING" id="97972.A0A2V1DTT5"/>
<dbReference type="InterPro" id="IPR005645">
    <property type="entry name" value="FSH-like_dom"/>
</dbReference>
<organism evidence="3 4">
    <name type="scientific">Periconia macrospinosa</name>
    <dbReference type="NCBI Taxonomy" id="97972"/>
    <lineage>
        <taxon>Eukaryota</taxon>
        <taxon>Fungi</taxon>
        <taxon>Dikarya</taxon>
        <taxon>Ascomycota</taxon>
        <taxon>Pezizomycotina</taxon>
        <taxon>Dothideomycetes</taxon>
        <taxon>Pleosporomycetidae</taxon>
        <taxon>Pleosporales</taxon>
        <taxon>Massarineae</taxon>
        <taxon>Periconiaceae</taxon>
        <taxon>Periconia</taxon>
    </lineage>
</organism>
<dbReference type="OrthoDB" id="2094269at2759"/>
<dbReference type="AlphaFoldDB" id="A0A2V1DTT5"/>
<dbReference type="Pfam" id="PF03959">
    <property type="entry name" value="FSH1"/>
    <property type="match status" value="1"/>
</dbReference>
<gene>
    <name evidence="3" type="ORF">DM02DRAFT_671166</name>
</gene>
<feature type="domain" description="Serine hydrolase" evidence="2">
    <location>
        <begin position="2"/>
        <end position="195"/>
    </location>
</feature>
<accession>A0A2V1DTT5</accession>
<evidence type="ECO:0000313" key="4">
    <source>
        <dbReference type="Proteomes" id="UP000244855"/>
    </source>
</evidence>
<protein>
    <recommendedName>
        <fullName evidence="2">Serine hydrolase domain-containing protein</fullName>
    </recommendedName>
</protein>
<evidence type="ECO:0000259" key="2">
    <source>
        <dbReference type="Pfam" id="PF03959"/>
    </source>
</evidence>
<keyword evidence="4" id="KW-1185">Reference proteome</keyword>
<evidence type="ECO:0000256" key="1">
    <source>
        <dbReference type="ARBA" id="ARBA00022801"/>
    </source>
</evidence>
<dbReference type="SUPFAM" id="SSF53474">
    <property type="entry name" value="alpha/beta-Hydrolases"/>
    <property type="match status" value="1"/>
</dbReference>
<dbReference type="GO" id="GO:0016787">
    <property type="term" value="F:hydrolase activity"/>
    <property type="evidence" value="ECO:0007669"/>
    <property type="project" value="UniProtKB-KW"/>
</dbReference>
<proteinExistence type="predicted"/>
<name>A0A2V1DTT5_9PLEO</name>
<reference evidence="3 4" key="1">
    <citation type="journal article" date="2018" name="Sci. Rep.">
        <title>Comparative genomics provides insights into the lifestyle and reveals functional heterogeneity of dark septate endophytic fungi.</title>
        <authorList>
            <person name="Knapp D.G."/>
            <person name="Nemeth J.B."/>
            <person name="Barry K."/>
            <person name="Hainaut M."/>
            <person name="Henrissat B."/>
            <person name="Johnson J."/>
            <person name="Kuo A."/>
            <person name="Lim J.H.P."/>
            <person name="Lipzen A."/>
            <person name="Nolan M."/>
            <person name="Ohm R.A."/>
            <person name="Tamas L."/>
            <person name="Grigoriev I.V."/>
            <person name="Spatafora J.W."/>
            <person name="Nagy L.G."/>
            <person name="Kovacs G.M."/>
        </authorList>
    </citation>
    <scope>NUCLEOTIDE SEQUENCE [LARGE SCALE GENOMIC DNA]</scope>
    <source>
        <strain evidence="3 4">DSE2036</strain>
    </source>
</reference>
<dbReference type="PANTHER" id="PTHR48070">
    <property type="entry name" value="ESTERASE OVCA2"/>
    <property type="match status" value="1"/>
</dbReference>
<evidence type="ECO:0000313" key="3">
    <source>
        <dbReference type="EMBL" id="PVI01617.1"/>
    </source>
</evidence>
<dbReference type="GO" id="GO:0005634">
    <property type="term" value="C:nucleus"/>
    <property type="evidence" value="ECO:0007669"/>
    <property type="project" value="TreeGrafter"/>
</dbReference>
<dbReference type="InterPro" id="IPR029058">
    <property type="entry name" value="AB_hydrolase_fold"/>
</dbReference>
<dbReference type="PANTHER" id="PTHR48070:SF6">
    <property type="entry name" value="ESTERASE OVCA2"/>
    <property type="match status" value="1"/>
</dbReference>
<sequence length="219" mass="24222">MRFLCLHGMGTNSKIFELQTAKIRHALEPGNEFVFVNGTVPWDPAPKVKEIFPEEKEFLRYALEQNVASALQCYTDLKAFITTEGPFDGICGFSEGAGIAAGLLAAQFKDPYSLFKFKCGIFFSAGPAIDMLALEQGEIRVLDLATDGKFLKLPTAHIWDPEDTVHPGFGRSVKEICDIEMMEEVQHSLGHEVPGRGSSHAVAECTRSIDRTIERANVR</sequence>